<dbReference type="PANTHER" id="PTHR32410">
    <property type="entry name" value="CYSTEINE/HISTIDINE-RICH C1 DOMAIN FAMILY PROTEIN"/>
    <property type="match status" value="1"/>
</dbReference>
<sequence>MQSSIILLSQLTNTKKIKVGEDGTEIAVEIKHFSHKHDLKLTDEEVHNNEEKYDGCVRAIFPLFYNCAKCSFFCHKSCANLPMKKRHLLHQYQLTLLPKIPSGNKCYACSQYCNGFVYTCATCNFKIDVQCSLVLEILTHEGHRHRLILSYTSFTQSCSNCGDRRNLVFHCTTCEFALDFKCVTLPQITRHKQHEHLFTLSYTSEDDSGEYYYDICEEERNPNHWFYYCADCTYPTHPKCILRKYPNLKFGGAYTFDCHQHPLTFIEETEDDPPCHECSCPCKELI</sequence>
<dbReference type="AlphaFoldDB" id="A0A8J4VNG1"/>
<dbReference type="EMBL" id="JRKL02001468">
    <property type="protein sequence ID" value="KAF3963835.1"/>
    <property type="molecule type" value="Genomic_DNA"/>
</dbReference>
<dbReference type="PANTHER" id="PTHR32410:SF163">
    <property type="entry name" value="DC1 DOMAIN-CONTAINING PROTEIN"/>
    <property type="match status" value="1"/>
</dbReference>
<dbReference type="InterPro" id="IPR004146">
    <property type="entry name" value="DC1"/>
</dbReference>
<gene>
    <name evidence="3" type="ORF">CMV_011821</name>
</gene>
<proteinExistence type="predicted"/>
<accession>A0A8J4VNG1</accession>
<dbReference type="InterPro" id="IPR053192">
    <property type="entry name" value="Vacuole_Formation_Reg"/>
</dbReference>
<dbReference type="Proteomes" id="UP000737018">
    <property type="component" value="Unassembled WGS sequence"/>
</dbReference>
<dbReference type="Pfam" id="PF03107">
    <property type="entry name" value="C1_2"/>
    <property type="match status" value="2"/>
</dbReference>
<feature type="domain" description="DC1" evidence="2">
    <location>
        <begin position="33"/>
        <end position="79"/>
    </location>
</feature>
<protein>
    <recommendedName>
        <fullName evidence="2">DC1 domain-containing protein</fullName>
    </recommendedName>
</protein>
<evidence type="ECO:0000313" key="4">
    <source>
        <dbReference type="Proteomes" id="UP000737018"/>
    </source>
</evidence>
<feature type="domain" description="DC1" evidence="2">
    <location>
        <begin position="89"/>
        <end position="131"/>
    </location>
</feature>
<dbReference type="InterPro" id="IPR046349">
    <property type="entry name" value="C1-like_sf"/>
</dbReference>
<evidence type="ECO:0000256" key="1">
    <source>
        <dbReference type="ARBA" id="ARBA00022737"/>
    </source>
</evidence>
<evidence type="ECO:0000259" key="2">
    <source>
        <dbReference type="Pfam" id="PF03107"/>
    </source>
</evidence>
<keyword evidence="4" id="KW-1185">Reference proteome</keyword>
<organism evidence="3 4">
    <name type="scientific">Castanea mollissima</name>
    <name type="common">Chinese chestnut</name>
    <dbReference type="NCBI Taxonomy" id="60419"/>
    <lineage>
        <taxon>Eukaryota</taxon>
        <taxon>Viridiplantae</taxon>
        <taxon>Streptophyta</taxon>
        <taxon>Embryophyta</taxon>
        <taxon>Tracheophyta</taxon>
        <taxon>Spermatophyta</taxon>
        <taxon>Magnoliopsida</taxon>
        <taxon>eudicotyledons</taxon>
        <taxon>Gunneridae</taxon>
        <taxon>Pentapetalae</taxon>
        <taxon>rosids</taxon>
        <taxon>fabids</taxon>
        <taxon>Fagales</taxon>
        <taxon>Fagaceae</taxon>
        <taxon>Castanea</taxon>
    </lineage>
</organism>
<reference evidence="3" key="1">
    <citation type="submission" date="2020-03" db="EMBL/GenBank/DDBJ databases">
        <title>Castanea mollissima Vanexum genome sequencing.</title>
        <authorList>
            <person name="Staton M."/>
        </authorList>
    </citation>
    <scope>NUCLEOTIDE SEQUENCE</scope>
    <source>
        <tissue evidence="3">Leaf</tissue>
    </source>
</reference>
<name>A0A8J4VNG1_9ROSI</name>
<evidence type="ECO:0000313" key="3">
    <source>
        <dbReference type="EMBL" id="KAF3963835.1"/>
    </source>
</evidence>
<dbReference type="SUPFAM" id="SSF57889">
    <property type="entry name" value="Cysteine-rich domain"/>
    <property type="match status" value="2"/>
</dbReference>
<comment type="caution">
    <text evidence="3">The sequence shown here is derived from an EMBL/GenBank/DDBJ whole genome shotgun (WGS) entry which is preliminary data.</text>
</comment>
<dbReference type="OrthoDB" id="1884766at2759"/>
<keyword evidence="1" id="KW-0677">Repeat</keyword>